<organism evidence="1 2">
    <name type="scientific">Marinilabilia rubra</name>
    <dbReference type="NCBI Taxonomy" id="2162893"/>
    <lineage>
        <taxon>Bacteria</taxon>
        <taxon>Pseudomonadati</taxon>
        <taxon>Bacteroidota</taxon>
        <taxon>Bacteroidia</taxon>
        <taxon>Marinilabiliales</taxon>
        <taxon>Marinilabiliaceae</taxon>
        <taxon>Marinilabilia</taxon>
    </lineage>
</organism>
<evidence type="ECO:0000313" key="2">
    <source>
        <dbReference type="Proteomes" id="UP000244956"/>
    </source>
</evidence>
<gene>
    <name evidence="1" type="ORF">DDZ16_03660</name>
</gene>
<comment type="caution">
    <text evidence="1">The sequence shown here is derived from an EMBL/GenBank/DDBJ whole genome shotgun (WGS) entry which is preliminary data.</text>
</comment>
<name>A0A2U2BCB2_9BACT</name>
<keyword evidence="2" id="KW-1185">Reference proteome</keyword>
<protein>
    <submittedName>
        <fullName evidence="1">Uncharacterized protein</fullName>
    </submittedName>
</protein>
<dbReference type="Proteomes" id="UP000244956">
    <property type="component" value="Unassembled WGS sequence"/>
</dbReference>
<dbReference type="EMBL" id="QEWP01000002">
    <property type="protein sequence ID" value="PWE00702.1"/>
    <property type="molecule type" value="Genomic_DNA"/>
</dbReference>
<accession>A0A2U2BCB2</accession>
<reference evidence="1 2" key="1">
    <citation type="submission" date="2018-05" db="EMBL/GenBank/DDBJ databases">
        <title>Marinilabilia rubrum sp. nov., isolated from saltern sediment.</title>
        <authorList>
            <person name="Zhang R."/>
        </authorList>
    </citation>
    <scope>NUCLEOTIDE SEQUENCE [LARGE SCALE GENOMIC DNA]</scope>
    <source>
        <strain evidence="1 2">WTE16</strain>
    </source>
</reference>
<sequence>MAKKAKSNKNLFRDYLSDGIFCFLFFAVEKKEKPARLERKKENPILLPDNSDSLIRIEIFFLMIDMV</sequence>
<evidence type="ECO:0000313" key="1">
    <source>
        <dbReference type="EMBL" id="PWE00702.1"/>
    </source>
</evidence>
<dbReference type="AlphaFoldDB" id="A0A2U2BCB2"/>
<proteinExistence type="predicted"/>